<dbReference type="Proteomes" id="UP000192578">
    <property type="component" value="Unassembled WGS sequence"/>
</dbReference>
<dbReference type="Pfam" id="PF06098">
    <property type="entry name" value="Radial_spoke_3"/>
    <property type="match status" value="1"/>
</dbReference>
<dbReference type="EMBL" id="MTYJ01000137">
    <property type="protein sequence ID" value="OQV12761.1"/>
    <property type="molecule type" value="Genomic_DNA"/>
</dbReference>
<feature type="region of interest" description="Disordered" evidence="9">
    <location>
        <begin position="1"/>
        <end position="41"/>
    </location>
</feature>
<evidence type="ECO:0000313" key="11">
    <source>
        <dbReference type="Proteomes" id="UP000192578"/>
    </source>
</evidence>
<evidence type="ECO:0000256" key="8">
    <source>
        <dbReference type="ARBA" id="ARBA00023273"/>
    </source>
</evidence>
<evidence type="ECO:0000256" key="1">
    <source>
        <dbReference type="ARBA" id="ARBA00004611"/>
    </source>
</evidence>
<organism evidence="10 11">
    <name type="scientific">Hypsibius exemplaris</name>
    <name type="common">Freshwater tardigrade</name>
    <dbReference type="NCBI Taxonomy" id="2072580"/>
    <lineage>
        <taxon>Eukaryota</taxon>
        <taxon>Metazoa</taxon>
        <taxon>Ecdysozoa</taxon>
        <taxon>Tardigrada</taxon>
        <taxon>Eutardigrada</taxon>
        <taxon>Parachela</taxon>
        <taxon>Hypsibioidea</taxon>
        <taxon>Hypsibiidae</taxon>
        <taxon>Hypsibius</taxon>
    </lineage>
</organism>
<reference evidence="11" key="1">
    <citation type="submission" date="2017-01" db="EMBL/GenBank/DDBJ databases">
        <title>Comparative genomics of anhydrobiosis in the tardigrade Hypsibius dujardini.</title>
        <authorList>
            <person name="Yoshida Y."/>
            <person name="Koutsovoulos G."/>
            <person name="Laetsch D."/>
            <person name="Stevens L."/>
            <person name="Kumar S."/>
            <person name="Horikawa D."/>
            <person name="Ishino K."/>
            <person name="Komine S."/>
            <person name="Tomita M."/>
            <person name="Blaxter M."/>
            <person name="Arakawa K."/>
        </authorList>
    </citation>
    <scope>NUCLEOTIDE SEQUENCE [LARGE SCALE GENOMIC DNA]</scope>
    <source>
        <strain evidence="11">Z151</strain>
    </source>
</reference>
<evidence type="ECO:0000313" key="10">
    <source>
        <dbReference type="EMBL" id="OQV12761.1"/>
    </source>
</evidence>
<evidence type="ECO:0000256" key="6">
    <source>
        <dbReference type="ARBA" id="ARBA00023069"/>
    </source>
</evidence>
<evidence type="ECO:0000256" key="4">
    <source>
        <dbReference type="ARBA" id="ARBA00022553"/>
    </source>
</evidence>
<evidence type="ECO:0000256" key="7">
    <source>
        <dbReference type="ARBA" id="ARBA00023212"/>
    </source>
</evidence>
<sequence length="294" mass="33900">MGRVLRPGSQTPKPESIAHSSHKTAESSRREKSTWNGRGDSLSLRLEEITDRSVETDNFVQIELARVRPETPPFSPATRSKDATTSIAYNDLFVFDREVKSLLEILIGQSVQQALLEVSQEEEDRLKVEELRLHEEYRNVQRAEAQRQMALQLRYTQEERRRLEEGVIREEQAQRLAEKLEIAAYAKKYLENLMLSVYQRLQADGHFDKRVRQELELHFVPWMCEQVGTALDDLTAVSFATQVIVRRVLLEAKEEAKHHLEKARVPFHQTTGLSGGHPHKHNIAITLTVDFISQ</sequence>
<comment type="caution">
    <text evidence="10">The sequence shown here is derived from an EMBL/GenBank/DDBJ whole genome shotgun (WGS) entry which is preliminary data.</text>
</comment>
<dbReference type="OrthoDB" id="313308at2759"/>
<keyword evidence="5" id="KW-0282">Flagellum</keyword>
<evidence type="ECO:0000256" key="3">
    <source>
        <dbReference type="ARBA" id="ARBA00022490"/>
    </source>
</evidence>
<keyword evidence="7" id="KW-0206">Cytoskeleton</keyword>
<protein>
    <submittedName>
        <fullName evidence="10">Radial spoke head protein 3-like protein</fullName>
    </submittedName>
</protein>
<evidence type="ECO:0000256" key="5">
    <source>
        <dbReference type="ARBA" id="ARBA00022846"/>
    </source>
</evidence>
<evidence type="ECO:0000256" key="2">
    <source>
        <dbReference type="ARBA" id="ARBA00006737"/>
    </source>
</evidence>
<dbReference type="PANTHER" id="PTHR21648">
    <property type="entry name" value="FLAGELLAR RADIAL SPOKE PROTEIN 3"/>
    <property type="match status" value="1"/>
</dbReference>
<comment type="similarity">
    <text evidence="2">Belongs to the flagellar radial spoke RSP3 family.</text>
</comment>
<keyword evidence="11" id="KW-1185">Reference proteome</keyword>
<dbReference type="PANTHER" id="PTHR21648:SF0">
    <property type="entry name" value="RADIAL SPOKE HEAD PROTEIN 3 HOMOLOG"/>
    <property type="match status" value="1"/>
</dbReference>
<accession>A0A1W0WC28</accession>
<evidence type="ECO:0000256" key="9">
    <source>
        <dbReference type="SAM" id="MobiDB-lite"/>
    </source>
</evidence>
<feature type="compositionally biased region" description="Basic and acidic residues" evidence="9">
    <location>
        <begin position="23"/>
        <end position="33"/>
    </location>
</feature>
<proteinExistence type="inferred from homology"/>
<keyword evidence="4" id="KW-0597">Phosphoprotein</keyword>
<keyword evidence="6" id="KW-0969">Cilium</keyword>
<comment type="subcellular location">
    <subcellularLocation>
        <location evidence="1">Cytoplasm</location>
        <location evidence="1">Cytoskeleton</location>
        <location evidence="1">Flagellum axoneme</location>
    </subcellularLocation>
</comment>
<dbReference type="InterPro" id="IPR009290">
    <property type="entry name" value="Radial_spoke_3"/>
</dbReference>
<keyword evidence="8" id="KW-0966">Cell projection</keyword>
<dbReference type="GO" id="GO:0005929">
    <property type="term" value="C:cilium"/>
    <property type="evidence" value="ECO:0007669"/>
    <property type="project" value="TreeGrafter"/>
</dbReference>
<name>A0A1W0WC28_HYPEX</name>
<gene>
    <name evidence="10" type="ORF">BV898_12990</name>
</gene>
<dbReference type="AlphaFoldDB" id="A0A1W0WC28"/>
<keyword evidence="3" id="KW-0963">Cytoplasm</keyword>